<reference evidence="2 3" key="2">
    <citation type="submission" date="2019-09" db="EMBL/GenBank/DDBJ databases">
        <authorList>
            <person name="Jin C."/>
        </authorList>
    </citation>
    <scope>NUCLEOTIDE SEQUENCE [LARGE SCALE GENOMIC DNA]</scope>
    <source>
        <strain evidence="2 3">BN140078</strain>
    </source>
</reference>
<dbReference type="InterPro" id="IPR014982">
    <property type="entry name" value="GSCFA"/>
</dbReference>
<evidence type="ECO:0000313" key="2">
    <source>
        <dbReference type="EMBL" id="KAA2239464.1"/>
    </source>
</evidence>
<name>A0A5B2VKX0_9BACT</name>
<accession>A0A5B2VKX0</accession>
<comment type="caution">
    <text evidence="2">The sequence shown here is derived from an EMBL/GenBank/DDBJ whole genome shotgun (WGS) entry which is preliminary data.</text>
</comment>
<dbReference type="Pfam" id="PF08885">
    <property type="entry name" value="GSCFA"/>
    <property type="match status" value="1"/>
</dbReference>
<dbReference type="AlphaFoldDB" id="A0A5B2VKX0"/>
<dbReference type="RefSeq" id="WP_149840642.1">
    <property type="nucleotide sequence ID" value="NZ_VUOC01000004.1"/>
</dbReference>
<evidence type="ECO:0000313" key="3">
    <source>
        <dbReference type="Proteomes" id="UP000324611"/>
    </source>
</evidence>
<reference evidence="2 3" key="1">
    <citation type="submission" date="2019-09" db="EMBL/GenBank/DDBJ databases">
        <title>Chitinophaga ginsengihumi sp. nov., isolated from soil of ginseng rhizosphere.</title>
        <authorList>
            <person name="Lee J."/>
        </authorList>
    </citation>
    <scope>NUCLEOTIDE SEQUENCE [LARGE SCALE GENOMIC DNA]</scope>
    <source>
        <strain evidence="2 3">BN140078</strain>
    </source>
</reference>
<dbReference type="Proteomes" id="UP000324611">
    <property type="component" value="Unassembled WGS sequence"/>
</dbReference>
<keyword evidence="3" id="KW-1185">Reference proteome</keyword>
<sequence>MHFRLSFPVAPLEPALTYNDPLLLMGSCFAEEMGNRLQEHLFPTLMNPHGILYNPLSITRALNSYLDHKQYTEADLFKHDDLWHSWDHHSRFSARTPSIMLDNINKVQERAARRLEEARWLVITLGSAHAYVLKENNQLVGNCHKVPMAAFYKKLLTAEEIITALDNMMHRLFFRNRHVNILFTVSPVRYVRDGVVENNLSKAIMLQAVHHMVNKFDRLFYFPAYELVIDDLRDYRFYNDDLVHPNETAVNYVWEHFVNSCIHPESHQLLHAVADINRAARHKPFNRDSAQHQQFRQTYARKVQQLQLQHPQLEWGELLRYFNNAYPI</sequence>
<protein>
    <submittedName>
        <fullName evidence="2">GSCFA domain-containing protein</fullName>
    </submittedName>
</protein>
<dbReference type="EMBL" id="VUOC01000004">
    <property type="protein sequence ID" value="KAA2239464.1"/>
    <property type="molecule type" value="Genomic_DNA"/>
</dbReference>
<proteinExistence type="predicted"/>
<gene>
    <name evidence="2" type="ORF">F0L74_25010</name>
</gene>
<evidence type="ECO:0000259" key="1">
    <source>
        <dbReference type="Pfam" id="PF08885"/>
    </source>
</evidence>
<feature type="domain" description="GSCFA" evidence="1">
    <location>
        <begin position="22"/>
        <end position="257"/>
    </location>
</feature>
<organism evidence="2 3">
    <name type="scientific">Chitinophaga agrisoli</name>
    <dbReference type="NCBI Taxonomy" id="2607653"/>
    <lineage>
        <taxon>Bacteria</taxon>
        <taxon>Pseudomonadati</taxon>
        <taxon>Bacteroidota</taxon>
        <taxon>Chitinophagia</taxon>
        <taxon>Chitinophagales</taxon>
        <taxon>Chitinophagaceae</taxon>
        <taxon>Chitinophaga</taxon>
    </lineage>
</organism>